<dbReference type="GO" id="GO:0016226">
    <property type="term" value="P:iron-sulfur cluster assembly"/>
    <property type="evidence" value="ECO:0007669"/>
    <property type="project" value="InterPro"/>
</dbReference>
<keyword evidence="3" id="KW-1185">Reference proteome</keyword>
<dbReference type="SUPFAM" id="SSF101960">
    <property type="entry name" value="Stabilizer of iron transporter SufD"/>
    <property type="match status" value="1"/>
</dbReference>
<evidence type="ECO:0000259" key="1">
    <source>
        <dbReference type="Pfam" id="PF01458"/>
    </source>
</evidence>
<evidence type="ECO:0000313" key="2">
    <source>
        <dbReference type="EMBL" id="EEC58201.1"/>
    </source>
</evidence>
<dbReference type="PANTHER" id="PTHR43575">
    <property type="entry name" value="PROTEIN ABCI7, CHLOROPLASTIC"/>
    <property type="match status" value="1"/>
</dbReference>
<feature type="domain" description="SUF system FeS cluster assembly SufBD core" evidence="1">
    <location>
        <begin position="62"/>
        <end position="283"/>
    </location>
</feature>
<evidence type="ECO:0000313" key="3">
    <source>
        <dbReference type="Proteomes" id="UP000003136"/>
    </source>
</evidence>
<dbReference type="PANTHER" id="PTHR43575:SF1">
    <property type="entry name" value="PROTEIN ABCI7, CHLOROPLASTIC"/>
    <property type="match status" value="1"/>
</dbReference>
<dbReference type="HOGENOM" id="CLU_026231_2_1_9"/>
<proteinExistence type="predicted"/>
<accession>B7AR79</accession>
<organism evidence="2 3">
    <name type="scientific">[Bacteroides] pectinophilus ATCC 43243</name>
    <dbReference type="NCBI Taxonomy" id="483218"/>
    <lineage>
        <taxon>Bacteria</taxon>
        <taxon>Bacillati</taxon>
        <taxon>Bacillota</taxon>
        <taxon>Clostridia</taxon>
        <taxon>Eubacteriales</taxon>
    </lineage>
</organism>
<dbReference type="EMBL" id="ABVQ01000035">
    <property type="protein sequence ID" value="EEC58201.1"/>
    <property type="molecule type" value="Genomic_DNA"/>
</dbReference>
<dbReference type="InterPro" id="IPR037284">
    <property type="entry name" value="SUF_FeS_clus_asmbl_SufBD_sf"/>
</dbReference>
<dbReference type="eggNOG" id="COG0719">
    <property type="taxonomic scope" value="Bacteria"/>
</dbReference>
<dbReference type="InterPro" id="IPR055346">
    <property type="entry name" value="Fe-S_cluster_assembly_SufBD"/>
</dbReference>
<protein>
    <recommendedName>
        <fullName evidence="1">SUF system FeS cluster assembly SufBD core domain-containing protein</fullName>
    </recommendedName>
</protein>
<reference evidence="2 3" key="2">
    <citation type="submission" date="2008-11" db="EMBL/GenBank/DDBJ databases">
        <authorList>
            <person name="Fulton L."/>
            <person name="Clifton S."/>
            <person name="Fulton B."/>
            <person name="Xu J."/>
            <person name="Minx P."/>
            <person name="Pepin K.H."/>
            <person name="Johnson M."/>
            <person name="Bhonagiri V."/>
            <person name="Nash W.E."/>
            <person name="Mardis E.R."/>
            <person name="Wilson R.K."/>
        </authorList>
    </citation>
    <scope>NUCLEOTIDE SEQUENCE [LARGE SCALE GENOMIC DNA]</scope>
    <source>
        <strain evidence="2 3">ATCC 43243</strain>
    </source>
</reference>
<name>B7AR79_9FIRM</name>
<sequence length="313" mass="34999">MTNNENIIINRLPAKTWYWLDVNETKLPWDRSNTVELESQTVTAAKAEKHAPVRIHVNTVDEYSNKNIRLEAMTGGELTVFMNYGTRYNLAVHTEIIAHENSVVRLVQTQHTEENAVLYNEIKGECAKGARVELIQVFLGKGDVYSDSRFELSGEKSSLKADIGYIGQHEQKIDINVVANHTGRETESEINAGGALKDASKKVFRGTIDFKRGAVNAVGNEQETVLMLGDDVQNKTIPLILCAEENVVGNHGATIGELDDDTLFYFESRGIDREHAENIMARASIDRLSRMTEDEETQNIISDGLKEVLGYDE</sequence>
<reference evidence="2 3" key="1">
    <citation type="submission" date="2008-11" db="EMBL/GenBank/DDBJ databases">
        <title>Draft genome sequence of Bacteroides pectinophilus (ATCC 43243).</title>
        <authorList>
            <person name="Sudarsanam P."/>
            <person name="Ley R."/>
            <person name="Guruge J."/>
            <person name="Turnbaugh P.J."/>
            <person name="Mahowald M."/>
            <person name="Liep D."/>
            <person name="Gordon J."/>
        </authorList>
    </citation>
    <scope>NUCLEOTIDE SEQUENCE [LARGE SCALE GENOMIC DNA]</scope>
    <source>
        <strain evidence="2 3">ATCC 43243</strain>
    </source>
</reference>
<dbReference type="AlphaFoldDB" id="B7AR79"/>
<dbReference type="STRING" id="483218.BACPEC_01189"/>
<gene>
    <name evidence="2" type="ORF">BACPEC_01189</name>
</gene>
<dbReference type="Proteomes" id="UP000003136">
    <property type="component" value="Unassembled WGS sequence"/>
</dbReference>
<dbReference type="Pfam" id="PF01458">
    <property type="entry name" value="SUFBD_core"/>
    <property type="match status" value="1"/>
</dbReference>
<dbReference type="InterPro" id="IPR000825">
    <property type="entry name" value="SUF_FeS_clus_asmbl_SufBD_core"/>
</dbReference>
<comment type="caution">
    <text evidence="2">The sequence shown here is derived from an EMBL/GenBank/DDBJ whole genome shotgun (WGS) entry which is preliminary data.</text>
</comment>